<dbReference type="EMBL" id="WHWB01034834">
    <property type="protein sequence ID" value="KAJ7403476.1"/>
    <property type="molecule type" value="Genomic_DNA"/>
</dbReference>
<dbReference type="Proteomes" id="UP001145742">
    <property type="component" value="Unassembled WGS sequence"/>
</dbReference>
<sequence length="77" mass="8609">MNLSAGVGSGTVITEEYASECCHFVLSAISDAAKGSNRLDGKEEWEEKIPDLRLRDEWSRKSVLNLFGFAEHDHIQL</sequence>
<organism evidence="1 2">
    <name type="scientific">Willisornis vidua</name>
    <name type="common">Xingu scale-backed antbird</name>
    <dbReference type="NCBI Taxonomy" id="1566151"/>
    <lineage>
        <taxon>Eukaryota</taxon>
        <taxon>Metazoa</taxon>
        <taxon>Chordata</taxon>
        <taxon>Craniata</taxon>
        <taxon>Vertebrata</taxon>
        <taxon>Euteleostomi</taxon>
        <taxon>Archelosauria</taxon>
        <taxon>Archosauria</taxon>
        <taxon>Dinosauria</taxon>
        <taxon>Saurischia</taxon>
        <taxon>Theropoda</taxon>
        <taxon>Coelurosauria</taxon>
        <taxon>Aves</taxon>
        <taxon>Neognathae</taxon>
        <taxon>Neoaves</taxon>
        <taxon>Telluraves</taxon>
        <taxon>Australaves</taxon>
        <taxon>Passeriformes</taxon>
        <taxon>Thamnophilidae</taxon>
        <taxon>Willisornis</taxon>
    </lineage>
</organism>
<evidence type="ECO:0000313" key="2">
    <source>
        <dbReference type="Proteomes" id="UP001145742"/>
    </source>
</evidence>
<proteinExistence type="predicted"/>
<evidence type="ECO:0000313" key="1">
    <source>
        <dbReference type="EMBL" id="KAJ7403476.1"/>
    </source>
</evidence>
<reference evidence="1" key="1">
    <citation type="submission" date="2019-10" db="EMBL/GenBank/DDBJ databases">
        <authorList>
            <person name="Soares A.E.R."/>
            <person name="Aleixo A."/>
            <person name="Schneider P."/>
            <person name="Miyaki C.Y."/>
            <person name="Schneider M.P."/>
            <person name="Mello C."/>
            <person name="Vasconcelos A.T.R."/>
        </authorList>
    </citation>
    <scope>NUCLEOTIDE SEQUENCE</scope>
    <source>
        <tissue evidence="1">Muscle</tissue>
    </source>
</reference>
<accession>A0ABQ9CNQ9</accession>
<protein>
    <submittedName>
        <fullName evidence="1">Uncharacterized protein</fullName>
    </submittedName>
</protein>
<name>A0ABQ9CNQ9_9PASS</name>
<keyword evidence="2" id="KW-1185">Reference proteome</keyword>
<gene>
    <name evidence="1" type="ORF">WISP_150531</name>
</gene>
<comment type="caution">
    <text evidence="1">The sequence shown here is derived from an EMBL/GenBank/DDBJ whole genome shotgun (WGS) entry which is preliminary data.</text>
</comment>